<keyword evidence="3" id="KW-0442">Lipid degradation</keyword>
<dbReference type="Gene3D" id="1.10.1040.50">
    <property type="match status" value="1"/>
</dbReference>
<dbReference type="InterPro" id="IPR006176">
    <property type="entry name" value="3-OHacyl-CoA_DH_NAD-bd"/>
</dbReference>
<proteinExistence type="predicted"/>
<evidence type="ECO:0000256" key="7">
    <source>
        <dbReference type="ARBA" id="ARBA00049556"/>
    </source>
</evidence>
<organism evidence="10 11">
    <name type="scientific">Bernardetia litoralis (strain ATCC 23117 / DSM 6794 / NBRC 15988 / NCIMB 1366 / Fx l1 / Sio-4)</name>
    <name type="common">Flexibacter litoralis</name>
    <dbReference type="NCBI Taxonomy" id="880071"/>
    <lineage>
        <taxon>Bacteria</taxon>
        <taxon>Pseudomonadati</taxon>
        <taxon>Bacteroidota</taxon>
        <taxon>Cytophagia</taxon>
        <taxon>Cytophagales</taxon>
        <taxon>Bernardetiaceae</taxon>
        <taxon>Bernardetia</taxon>
    </lineage>
</organism>
<dbReference type="Gene3D" id="3.90.226.10">
    <property type="entry name" value="2-enoyl-CoA Hydratase, Chain A, domain 1"/>
    <property type="match status" value="1"/>
</dbReference>
<keyword evidence="11" id="KW-1185">Reference proteome</keyword>
<dbReference type="UniPathway" id="UPA00659"/>
<keyword evidence="4" id="KW-0560">Oxidoreductase</keyword>
<dbReference type="GO" id="GO:0006635">
    <property type="term" value="P:fatty acid beta-oxidation"/>
    <property type="evidence" value="ECO:0007669"/>
    <property type="project" value="UniProtKB-UniPathway"/>
</dbReference>
<comment type="catalytic activity">
    <reaction evidence="7">
        <text>a (3S)-3-hydroxyacyl-CoA + NAD(+) = a 3-oxoacyl-CoA + NADH + H(+)</text>
        <dbReference type="Rhea" id="RHEA:22432"/>
        <dbReference type="ChEBI" id="CHEBI:15378"/>
        <dbReference type="ChEBI" id="CHEBI:57318"/>
        <dbReference type="ChEBI" id="CHEBI:57540"/>
        <dbReference type="ChEBI" id="CHEBI:57945"/>
        <dbReference type="ChEBI" id="CHEBI:90726"/>
        <dbReference type="EC" id="1.1.1.35"/>
    </reaction>
</comment>
<dbReference type="OrthoDB" id="9771883at2"/>
<evidence type="ECO:0000313" key="10">
    <source>
        <dbReference type="EMBL" id="AFM05787.1"/>
    </source>
</evidence>
<dbReference type="HOGENOM" id="CLU_010448_0_0_10"/>
<feature type="domain" description="3-hydroxyacyl-CoA dehydrogenase C-terminal" evidence="8">
    <location>
        <begin position="220"/>
        <end position="319"/>
    </location>
</feature>
<dbReference type="SUPFAM" id="SSF52096">
    <property type="entry name" value="ClpP/crotonase"/>
    <property type="match status" value="1"/>
</dbReference>
<dbReference type="AlphaFoldDB" id="I4APA2"/>
<dbReference type="PATRIC" id="fig|880071.3.peg.3473"/>
<gene>
    <name evidence="10" type="ordered locus">Fleli_3467</name>
</gene>
<sequence>MTQVAQASAAKSAKNTAERHIRKVAILGSGVMGSRIAAHFANIGCEVVLLDIIPLEDPKDEKQEKSLLWRNSLVNKFLVQATKSKPAPFYSNAFASRIKTGNLTDNLDWIADCDLILEAVIERLDIKQQLFERVEKYRREDAIIASNTSGIPMHMLIEGRTQGFKDHFCGMHFFNPPRYMRLLEIIPCKDTKPEIVDFLLHYGDLHLGKETVLCKDTPAFIANRVGVFAIMSTLHAVEKYGLTVAEVDRLTGPIIGRAKSATFRTLDVVGLDTTIKVANGVAQNVPNDEQKHMFELPNIVKELDNRKWYGDKTKQGYFKKTKDEKGKTVILELDLTTYEYKPTEKPKISVFGKAKEEDDLSKRFSIFLNDDSKYGDFFRTTFYDVFAYVSNRIPEIADHTYQIDNAVAAGFGWEMGPFAIWDALGVKETIAKMEEAGYKVADWVKNVDSFFKTENGKKMYFDIESKSYKTIPGTEEFIVLDAIRTTNKVWGNDGTTIFDLGDGVLGLEFHTKMNAIGGEVIEGINTAISLAEKSYSSLVIGNDAPNFSAGANLAMLYMYALEQEFDEIEMIISQFQNTMMRAKFSAIPVVSATSGLVLGGGCELCLHSDHVQAHTETYMGLVEVGVGLIPAGGGTKEMIRRTANTFTTGDPKLNRLQDVFLNIATAKVATSAQEALEMGYLRGHDDYTLNRSRLLADAKRKAMEMVASGYTQPIQQLNIDVEGKSALAAFTAGAVGMLYGHYATPHDIKIAKKLAYVISGGDLSGAAQVSEQYLLDLEREAFLSLCGEQKTLDRINSILFKGKPLRN</sequence>
<keyword evidence="2" id="KW-0276">Fatty acid metabolism</keyword>
<evidence type="ECO:0000313" key="11">
    <source>
        <dbReference type="Proteomes" id="UP000006054"/>
    </source>
</evidence>
<evidence type="ECO:0000259" key="9">
    <source>
        <dbReference type="Pfam" id="PF02737"/>
    </source>
</evidence>
<dbReference type="eggNOG" id="COG1250">
    <property type="taxonomic scope" value="Bacteria"/>
</dbReference>
<evidence type="ECO:0000256" key="5">
    <source>
        <dbReference type="ARBA" id="ARBA00023027"/>
    </source>
</evidence>
<keyword evidence="6" id="KW-0443">Lipid metabolism</keyword>
<dbReference type="STRING" id="880071.Fleli_3467"/>
<protein>
    <submittedName>
        <fullName evidence="10">3-hydroxyacyl-CoA dehydrogenase</fullName>
    </submittedName>
</protein>
<dbReference type="Pfam" id="PF00378">
    <property type="entry name" value="ECH_1"/>
    <property type="match status" value="1"/>
</dbReference>
<evidence type="ECO:0000256" key="2">
    <source>
        <dbReference type="ARBA" id="ARBA00022832"/>
    </source>
</evidence>
<comment type="pathway">
    <text evidence="1">Lipid metabolism; fatty acid beta-oxidation.</text>
</comment>
<name>I4APA2_BERLS</name>
<accession>I4APA2</accession>
<evidence type="ECO:0000256" key="3">
    <source>
        <dbReference type="ARBA" id="ARBA00022963"/>
    </source>
</evidence>
<dbReference type="eggNOG" id="COG0166">
    <property type="taxonomic scope" value="Bacteria"/>
</dbReference>
<dbReference type="Gene3D" id="3.40.50.720">
    <property type="entry name" value="NAD(P)-binding Rossmann-like Domain"/>
    <property type="match status" value="1"/>
</dbReference>
<evidence type="ECO:0000259" key="8">
    <source>
        <dbReference type="Pfam" id="PF00725"/>
    </source>
</evidence>
<dbReference type="EMBL" id="CP003345">
    <property type="protein sequence ID" value="AFM05787.1"/>
    <property type="molecule type" value="Genomic_DNA"/>
</dbReference>
<dbReference type="Pfam" id="PF00725">
    <property type="entry name" value="3HCDH"/>
    <property type="match status" value="1"/>
</dbReference>
<dbReference type="SUPFAM" id="SSF48179">
    <property type="entry name" value="6-phosphogluconate dehydrogenase C-terminal domain-like"/>
    <property type="match status" value="2"/>
</dbReference>
<dbReference type="CDD" id="cd06558">
    <property type="entry name" value="crotonase-like"/>
    <property type="match status" value="1"/>
</dbReference>
<evidence type="ECO:0000256" key="4">
    <source>
        <dbReference type="ARBA" id="ARBA00023002"/>
    </source>
</evidence>
<dbReference type="InterPro" id="IPR006108">
    <property type="entry name" value="3HC_DH_C"/>
</dbReference>
<feature type="domain" description="3-hydroxyacyl-CoA dehydrogenase NAD binding" evidence="9">
    <location>
        <begin position="23"/>
        <end position="217"/>
    </location>
</feature>
<dbReference type="PANTHER" id="PTHR48075:SF7">
    <property type="entry name" value="3-HYDROXYACYL-COA DEHYDROGENASE-RELATED"/>
    <property type="match status" value="1"/>
</dbReference>
<evidence type="ECO:0000256" key="1">
    <source>
        <dbReference type="ARBA" id="ARBA00005005"/>
    </source>
</evidence>
<reference evidence="11" key="1">
    <citation type="submission" date="2012-06" db="EMBL/GenBank/DDBJ databases">
        <title>The complete genome of Flexibacter litoralis DSM 6794.</title>
        <authorList>
            <person name="Lucas S."/>
            <person name="Copeland A."/>
            <person name="Lapidus A."/>
            <person name="Glavina del Rio T."/>
            <person name="Dalin E."/>
            <person name="Tice H."/>
            <person name="Bruce D."/>
            <person name="Goodwin L."/>
            <person name="Pitluck S."/>
            <person name="Peters L."/>
            <person name="Ovchinnikova G."/>
            <person name="Lu M."/>
            <person name="Kyrpides N."/>
            <person name="Mavromatis K."/>
            <person name="Ivanova N."/>
            <person name="Brettin T."/>
            <person name="Detter J.C."/>
            <person name="Han C."/>
            <person name="Larimer F."/>
            <person name="Land M."/>
            <person name="Hauser L."/>
            <person name="Markowitz V."/>
            <person name="Cheng J.-F."/>
            <person name="Hugenholtz P."/>
            <person name="Woyke T."/>
            <person name="Wu D."/>
            <person name="Spring S."/>
            <person name="Lang E."/>
            <person name="Kopitz M."/>
            <person name="Brambilla E."/>
            <person name="Klenk H.-P."/>
            <person name="Eisen J.A."/>
        </authorList>
    </citation>
    <scope>NUCLEOTIDE SEQUENCE [LARGE SCALE GENOMIC DNA]</scope>
    <source>
        <strain evidence="11">ATCC 23117 / DSM 6794 / NBRC 15988 / NCIMB 1366 / Sio-4</strain>
    </source>
</reference>
<dbReference type="InterPro" id="IPR008927">
    <property type="entry name" value="6-PGluconate_DH-like_C_sf"/>
</dbReference>
<dbReference type="KEGG" id="fli:Fleli_3467"/>
<dbReference type="GO" id="GO:0003857">
    <property type="term" value="F:(3S)-3-hydroxyacyl-CoA dehydrogenase (NAD+) activity"/>
    <property type="evidence" value="ECO:0007669"/>
    <property type="project" value="UniProtKB-EC"/>
</dbReference>
<dbReference type="RefSeq" id="WP_014799213.1">
    <property type="nucleotide sequence ID" value="NC_018018.1"/>
</dbReference>
<dbReference type="SUPFAM" id="SSF51735">
    <property type="entry name" value="NAD(P)-binding Rossmann-fold domains"/>
    <property type="match status" value="1"/>
</dbReference>
<dbReference type="InterPro" id="IPR036291">
    <property type="entry name" value="NAD(P)-bd_dom_sf"/>
</dbReference>
<dbReference type="InterPro" id="IPR001753">
    <property type="entry name" value="Enoyl-CoA_hydra/iso"/>
</dbReference>
<dbReference type="eggNOG" id="COG1024">
    <property type="taxonomic scope" value="Bacteria"/>
</dbReference>
<dbReference type="PANTHER" id="PTHR48075">
    <property type="entry name" value="3-HYDROXYACYL-COA DEHYDROGENASE FAMILY PROTEIN"/>
    <property type="match status" value="1"/>
</dbReference>
<dbReference type="Proteomes" id="UP000006054">
    <property type="component" value="Chromosome"/>
</dbReference>
<dbReference type="InterPro" id="IPR029045">
    <property type="entry name" value="ClpP/crotonase-like_dom_sf"/>
</dbReference>
<evidence type="ECO:0000256" key="6">
    <source>
        <dbReference type="ARBA" id="ARBA00023098"/>
    </source>
</evidence>
<dbReference type="GO" id="GO:0070403">
    <property type="term" value="F:NAD+ binding"/>
    <property type="evidence" value="ECO:0007669"/>
    <property type="project" value="InterPro"/>
</dbReference>
<keyword evidence="5" id="KW-0520">NAD</keyword>
<dbReference type="Pfam" id="PF02737">
    <property type="entry name" value="3HCDH_N"/>
    <property type="match status" value="1"/>
</dbReference>